<dbReference type="PROSITE" id="PS51257">
    <property type="entry name" value="PROKAR_LIPOPROTEIN"/>
    <property type="match status" value="1"/>
</dbReference>
<reference evidence="4 5" key="1">
    <citation type="submission" date="2017-03" db="EMBL/GenBank/DDBJ databases">
        <title>The genome sequence of Candidatus Rickettsiella viridis.</title>
        <authorList>
            <person name="Nikoh N."/>
            <person name="Tsuchida T."/>
            <person name="Yamaguchi K."/>
            <person name="Maeda T."/>
            <person name="Shigenobu S."/>
            <person name="Fukatsu T."/>
        </authorList>
    </citation>
    <scope>NUCLEOTIDE SEQUENCE [LARGE SCALE GENOMIC DNA]</scope>
    <source>
        <strain evidence="4 5">Ap-RA04</strain>
    </source>
</reference>
<evidence type="ECO:0000256" key="2">
    <source>
        <dbReference type="SAM" id="SignalP"/>
    </source>
</evidence>
<dbReference type="KEGG" id="rvi:RVIR1_01370"/>
<dbReference type="PROSITE" id="PS51123">
    <property type="entry name" value="OMPA_2"/>
    <property type="match status" value="1"/>
</dbReference>
<protein>
    <submittedName>
        <fullName evidence="4">OmpA/MotB domain protein</fullName>
    </submittedName>
</protein>
<organism evidence="4 5">
    <name type="scientific">Candidatus Rickettsiella viridis</name>
    <dbReference type="NCBI Taxonomy" id="676208"/>
    <lineage>
        <taxon>Bacteria</taxon>
        <taxon>Pseudomonadati</taxon>
        <taxon>Pseudomonadota</taxon>
        <taxon>Gammaproteobacteria</taxon>
        <taxon>Legionellales</taxon>
        <taxon>Coxiellaceae</taxon>
        <taxon>Rickettsiella</taxon>
    </lineage>
</organism>
<dbReference type="SUPFAM" id="SSF103088">
    <property type="entry name" value="OmpA-like"/>
    <property type="match status" value="1"/>
</dbReference>
<dbReference type="Pfam" id="PF00691">
    <property type="entry name" value="OmpA"/>
    <property type="match status" value="1"/>
</dbReference>
<name>A0A2Z5UUF7_9COXI</name>
<evidence type="ECO:0000259" key="3">
    <source>
        <dbReference type="PROSITE" id="PS51123"/>
    </source>
</evidence>
<dbReference type="CDD" id="cd07185">
    <property type="entry name" value="OmpA_C-like"/>
    <property type="match status" value="1"/>
</dbReference>
<dbReference type="RefSeq" id="WP_172593945.1">
    <property type="nucleotide sequence ID" value="NZ_AP018005.1"/>
</dbReference>
<dbReference type="GO" id="GO:0016020">
    <property type="term" value="C:membrane"/>
    <property type="evidence" value="ECO:0007669"/>
    <property type="project" value="UniProtKB-UniRule"/>
</dbReference>
<evidence type="ECO:0000313" key="5">
    <source>
        <dbReference type="Proteomes" id="UP000282483"/>
    </source>
</evidence>
<keyword evidence="1" id="KW-0472">Membrane</keyword>
<feature type="chain" id="PRO_5016328693" evidence="2">
    <location>
        <begin position="25"/>
        <end position="177"/>
    </location>
</feature>
<dbReference type="AlphaFoldDB" id="A0A2Z5UUF7"/>
<dbReference type="EMBL" id="AP018005">
    <property type="protein sequence ID" value="BBB14675.1"/>
    <property type="molecule type" value="Genomic_DNA"/>
</dbReference>
<dbReference type="InterPro" id="IPR036737">
    <property type="entry name" value="OmpA-like_sf"/>
</dbReference>
<accession>A0A2Z5UUF7</accession>
<feature type="signal peptide" evidence="2">
    <location>
        <begin position="1"/>
        <end position="24"/>
    </location>
</feature>
<sequence>MIKIKSSCFCGLMLLNLFLLSACATTSTQQNDSLHAAKIEKNKPSAKKKKQLPPALIQVIQSPDRLRVVLYSDVCFQSNGRLTMECSKQLLGAMKTMKQYGDGAIQVVGYTDDIYDPQTANELSQRQADAVVAFLWSHGIGSRRLQATGFGSHDPIASNRSVKASAANRRVEITLVK</sequence>
<keyword evidence="2" id="KW-0732">Signal</keyword>
<dbReference type="InterPro" id="IPR050330">
    <property type="entry name" value="Bact_OuterMem_StrucFunc"/>
</dbReference>
<dbReference type="Gene3D" id="3.30.1330.60">
    <property type="entry name" value="OmpA-like domain"/>
    <property type="match status" value="1"/>
</dbReference>
<dbReference type="PANTHER" id="PTHR30329:SF21">
    <property type="entry name" value="LIPOPROTEIN YIAD-RELATED"/>
    <property type="match status" value="1"/>
</dbReference>
<evidence type="ECO:0000256" key="1">
    <source>
        <dbReference type="PROSITE-ProRule" id="PRU00473"/>
    </source>
</evidence>
<proteinExistence type="predicted"/>
<feature type="domain" description="OmpA-like" evidence="3">
    <location>
        <begin position="63"/>
        <end position="177"/>
    </location>
</feature>
<keyword evidence="5" id="KW-1185">Reference proteome</keyword>
<dbReference type="InterPro" id="IPR006665">
    <property type="entry name" value="OmpA-like"/>
</dbReference>
<gene>
    <name evidence="4" type="primary">yiaD</name>
    <name evidence="4" type="ORF">RVIR1_01370</name>
</gene>
<dbReference type="Proteomes" id="UP000282483">
    <property type="component" value="Chromosome"/>
</dbReference>
<evidence type="ECO:0000313" key="4">
    <source>
        <dbReference type="EMBL" id="BBB14675.1"/>
    </source>
</evidence>
<dbReference type="PANTHER" id="PTHR30329">
    <property type="entry name" value="STATOR ELEMENT OF FLAGELLAR MOTOR COMPLEX"/>
    <property type="match status" value="1"/>
</dbReference>